<dbReference type="Proteomes" id="UP000307943">
    <property type="component" value="Unassembled WGS sequence"/>
</dbReference>
<dbReference type="Gene3D" id="3.30.470.20">
    <property type="entry name" value="ATP-grasp fold, B domain"/>
    <property type="match status" value="1"/>
</dbReference>
<dbReference type="GO" id="GO:0005524">
    <property type="term" value="F:ATP binding"/>
    <property type="evidence" value="ECO:0007669"/>
    <property type="project" value="UniProtKB-UniRule"/>
</dbReference>
<dbReference type="InterPro" id="IPR011761">
    <property type="entry name" value="ATP-grasp"/>
</dbReference>
<comment type="caution">
    <text evidence="3">The sequence shown here is derived from an EMBL/GenBank/DDBJ whole genome shotgun (WGS) entry which is preliminary data.</text>
</comment>
<keyword evidence="1" id="KW-0547">Nucleotide-binding</keyword>
<dbReference type="SUPFAM" id="SSF56059">
    <property type="entry name" value="Glutathione synthetase ATP-binding domain-like"/>
    <property type="match status" value="1"/>
</dbReference>
<dbReference type="PANTHER" id="PTHR21621:SF0">
    <property type="entry name" value="BETA-CITRYLGLUTAMATE SYNTHASE B-RELATED"/>
    <property type="match status" value="1"/>
</dbReference>
<dbReference type="Pfam" id="PF08443">
    <property type="entry name" value="RimK"/>
    <property type="match status" value="1"/>
</dbReference>
<dbReference type="PANTHER" id="PTHR21621">
    <property type="entry name" value="RIBOSOMAL PROTEIN S6 MODIFICATION PROTEIN"/>
    <property type="match status" value="1"/>
</dbReference>
<evidence type="ECO:0000256" key="1">
    <source>
        <dbReference type="PROSITE-ProRule" id="PRU00409"/>
    </source>
</evidence>
<evidence type="ECO:0000259" key="2">
    <source>
        <dbReference type="PROSITE" id="PS50975"/>
    </source>
</evidence>
<evidence type="ECO:0000313" key="4">
    <source>
        <dbReference type="Proteomes" id="UP000307943"/>
    </source>
</evidence>
<dbReference type="AlphaFoldDB" id="A0A5C4T4J5"/>
<reference evidence="3 4" key="1">
    <citation type="submission" date="2019-05" db="EMBL/GenBank/DDBJ databases">
        <title>We sequenced the genome of Paenibacillus hemerocallicola KCTC 33185 for further insight into its adaptation and study the phylogeny of Paenibacillus.</title>
        <authorList>
            <person name="Narsing Rao M.P."/>
        </authorList>
    </citation>
    <scope>NUCLEOTIDE SEQUENCE [LARGE SCALE GENOMIC DNA]</scope>
    <source>
        <strain evidence="3 4">KCTC 33185</strain>
    </source>
</reference>
<organism evidence="3 4">
    <name type="scientific">Paenibacillus hemerocallicola</name>
    <dbReference type="NCBI Taxonomy" id="1172614"/>
    <lineage>
        <taxon>Bacteria</taxon>
        <taxon>Bacillati</taxon>
        <taxon>Bacillota</taxon>
        <taxon>Bacilli</taxon>
        <taxon>Bacillales</taxon>
        <taxon>Paenibacillaceae</taxon>
        <taxon>Paenibacillus</taxon>
    </lineage>
</organism>
<name>A0A5C4T4J5_9BACL</name>
<dbReference type="EMBL" id="VDCQ01000037">
    <property type="protein sequence ID" value="TNJ63796.1"/>
    <property type="molecule type" value="Genomic_DNA"/>
</dbReference>
<gene>
    <name evidence="3" type="ORF">FE784_23250</name>
</gene>
<dbReference type="RefSeq" id="WP_139604652.1">
    <property type="nucleotide sequence ID" value="NZ_VDCQ01000037.1"/>
</dbReference>
<dbReference type="InterPro" id="IPR013651">
    <property type="entry name" value="ATP-grasp_RimK-type"/>
</dbReference>
<dbReference type="OrthoDB" id="9786585at2"/>
<sequence length="319" mass="35648">MMKEVSVGIIGAANERHCVYLSRELERQGARPVILDNSPNLPFPLSQHADESYYGGMPLSDTAIYYLRALFLPTPAIDTEPISGQIREEGYVAYAAERERYAAWLSWLKTAPLHNRHIVNPVDTLLLHFAKPYQLECLRKRHIPVPDTLVTGDANLLQRFSRNRQVVYKPVAGGALCRLLTEEDKGEERLEALATAPVLFQEYVAGSDLRVFVLDGRVVASFLVEGEGIDYRAGKTKLEPYELQPEIADLCVQACETLGLIFSGVDLKLRVDGSVVLIECNPSPMFEGFDRVSPVPIVEQLAAYLIDSAIQVRKTEFRS</sequence>
<accession>A0A5C4T4J5</accession>
<evidence type="ECO:0000313" key="3">
    <source>
        <dbReference type="EMBL" id="TNJ63796.1"/>
    </source>
</evidence>
<protein>
    <submittedName>
        <fullName evidence="3">ATP-grasp domain-containing protein</fullName>
    </submittedName>
</protein>
<keyword evidence="4" id="KW-1185">Reference proteome</keyword>
<proteinExistence type="predicted"/>
<dbReference type="GO" id="GO:0005737">
    <property type="term" value="C:cytoplasm"/>
    <property type="evidence" value="ECO:0007669"/>
    <property type="project" value="TreeGrafter"/>
</dbReference>
<dbReference type="GO" id="GO:0016879">
    <property type="term" value="F:ligase activity, forming carbon-nitrogen bonds"/>
    <property type="evidence" value="ECO:0007669"/>
    <property type="project" value="TreeGrafter"/>
</dbReference>
<feature type="domain" description="ATP-grasp" evidence="2">
    <location>
        <begin position="135"/>
        <end position="306"/>
    </location>
</feature>
<dbReference type="PROSITE" id="PS50975">
    <property type="entry name" value="ATP_GRASP"/>
    <property type="match status" value="1"/>
</dbReference>
<keyword evidence="1" id="KW-0067">ATP-binding</keyword>
<dbReference type="GO" id="GO:0046872">
    <property type="term" value="F:metal ion binding"/>
    <property type="evidence" value="ECO:0007669"/>
    <property type="project" value="InterPro"/>
</dbReference>